<reference evidence="2" key="1">
    <citation type="submission" date="2022-08" db="EMBL/GenBank/DDBJ databases">
        <authorList>
            <person name="Volokhov D.V."/>
            <person name="Furtak V.A."/>
            <person name="Zagorodnyaya T.A."/>
        </authorList>
    </citation>
    <scope>NUCLEOTIDE SEQUENCE</scope>
    <source>
        <strain evidence="2">CSL10203-ORH2</strain>
    </source>
</reference>
<dbReference type="EMBL" id="JANUXW010000001">
    <property type="protein sequence ID" value="MCS4533011.1"/>
    <property type="molecule type" value="Genomic_DNA"/>
</dbReference>
<feature type="transmembrane region" description="Helical" evidence="1">
    <location>
        <begin position="33"/>
        <end position="52"/>
    </location>
</feature>
<evidence type="ECO:0000313" key="2">
    <source>
        <dbReference type="EMBL" id="MCS4533011.1"/>
    </source>
</evidence>
<feature type="transmembrane region" description="Helical" evidence="1">
    <location>
        <begin position="112"/>
        <end position="133"/>
    </location>
</feature>
<proteinExistence type="predicted"/>
<name>A0ABT2FAN4_9NEIS</name>
<gene>
    <name evidence="2" type="ORF">NXS09_01670</name>
</gene>
<protein>
    <submittedName>
        <fullName evidence="2">Uncharacterized protein</fullName>
    </submittedName>
</protein>
<keyword evidence="1" id="KW-0472">Membrane</keyword>
<feature type="transmembrane region" description="Helical" evidence="1">
    <location>
        <begin position="59"/>
        <end position="77"/>
    </location>
</feature>
<organism evidence="2 3">
    <name type="scientific">Neisseria montereyensis</name>
    <dbReference type="NCBI Taxonomy" id="2973938"/>
    <lineage>
        <taxon>Bacteria</taxon>
        <taxon>Pseudomonadati</taxon>
        <taxon>Pseudomonadota</taxon>
        <taxon>Betaproteobacteria</taxon>
        <taxon>Neisseriales</taxon>
        <taxon>Neisseriaceae</taxon>
        <taxon>Neisseria</taxon>
    </lineage>
</organism>
<accession>A0ABT2FAN4</accession>
<feature type="transmembrane region" description="Helical" evidence="1">
    <location>
        <begin position="7"/>
        <end position="27"/>
    </location>
</feature>
<evidence type="ECO:0000256" key="1">
    <source>
        <dbReference type="SAM" id="Phobius"/>
    </source>
</evidence>
<dbReference type="RefSeq" id="WP_259290824.1">
    <property type="nucleotide sequence ID" value="NZ_JANUXW010000001.1"/>
</dbReference>
<evidence type="ECO:0000313" key="3">
    <source>
        <dbReference type="Proteomes" id="UP001166947"/>
    </source>
</evidence>
<feature type="transmembrane region" description="Helical" evidence="1">
    <location>
        <begin position="83"/>
        <end position="100"/>
    </location>
</feature>
<comment type="caution">
    <text evidence="2">The sequence shown here is derived from an EMBL/GenBank/DDBJ whole genome shotgun (WGS) entry which is preliminary data.</text>
</comment>
<keyword evidence="1" id="KW-1133">Transmembrane helix</keyword>
<sequence length="140" mass="15983">MENKSKIFNIVSIATILAILKNILSVFEDRGISFYDNFFILFIISILLSFLFLKNKKSILTAMLIITPILLLVGWIFILPEIIVIFFPILFLIPLGLSILSLKDKENTLAKILLVISLLLLVITGIFCMYVYLLGSNWRN</sequence>
<keyword evidence="3" id="KW-1185">Reference proteome</keyword>
<keyword evidence="1" id="KW-0812">Transmembrane</keyword>
<dbReference type="Proteomes" id="UP001166947">
    <property type="component" value="Unassembled WGS sequence"/>
</dbReference>
<reference evidence="2" key="2">
    <citation type="journal article" date="2023" name="Curr. Microbiol.">
        <title>Neisseria montereyensis sp. nov., Isolated from Oropharynx of California Sea Lion (Zalophus californianus): Genomic, Phylogenetic, and Phenotypic Study.</title>
        <authorList>
            <person name="Volokhov D.V."/>
            <person name="Zagorodnyaya T.A."/>
            <person name="Furtak V.A."/>
            <person name="Nattanmai G."/>
            <person name="Randall L."/>
            <person name="Jose S."/>
            <person name="Gao Y."/>
            <person name="Gulland F.M."/>
            <person name="Eisenberg T."/>
            <person name="Delmonte P."/>
            <person name="Blom J."/>
            <person name="Mitchell K.K."/>
        </authorList>
    </citation>
    <scope>NUCLEOTIDE SEQUENCE</scope>
    <source>
        <strain evidence="2">CSL10203-ORH2</strain>
    </source>
</reference>